<keyword evidence="2" id="KW-1185">Reference proteome</keyword>
<proteinExistence type="predicted"/>
<evidence type="ECO:0000313" key="1">
    <source>
        <dbReference type="EMBL" id="ODV77549.1"/>
    </source>
</evidence>
<dbReference type="EMBL" id="KV453915">
    <property type="protein sequence ID" value="ODV77549.1"/>
    <property type="molecule type" value="Genomic_DNA"/>
</dbReference>
<reference evidence="2" key="1">
    <citation type="submission" date="2016-05" db="EMBL/GenBank/DDBJ databases">
        <title>Comparative genomics of biotechnologically important yeasts.</title>
        <authorList>
            <consortium name="DOE Joint Genome Institute"/>
            <person name="Riley R."/>
            <person name="Haridas S."/>
            <person name="Wolfe K.H."/>
            <person name="Lopes M.R."/>
            <person name="Hittinger C.T."/>
            <person name="Goker M."/>
            <person name="Salamov A."/>
            <person name="Wisecaver J."/>
            <person name="Long T.M."/>
            <person name="Aerts A.L."/>
            <person name="Barry K."/>
            <person name="Choi C."/>
            <person name="Clum A."/>
            <person name="Coughlan A.Y."/>
            <person name="Deshpande S."/>
            <person name="Douglass A.P."/>
            <person name="Hanson S.J."/>
            <person name="Klenk H.-P."/>
            <person name="Labutti K."/>
            <person name="Lapidus A."/>
            <person name="Lindquist E."/>
            <person name="Lipzen A."/>
            <person name="Meier-Kolthoff J.P."/>
            <person name="Ohm R.A."/>
            <person name="Otillar R.P."/>
            <person name="Pangilinan J."/>
            <person name="Peng Y."/>
            <person name="Rokas A."/>
            <person name="Rosa C.A."/>
            <person name="Scheuner C."/>
            <person name="Sibirny A.A."/>
            <person name="Slot J.C."/>
            <person name="Stielow J.B."/>
            <person name="Sun H."/>
            <person name="Kurtzman C.P."/>
            <person name="Blackwell M."/>
            <person name="Grigoriev I.V."/>
            <person name="Jeffries T.W."/>
        </authorList>
    </citation>
    <scope>NUCLEOTIDE SEQUENCE [LARGE SCALE GENOMIC DNA]</scope>
    <source>
        <strain evidence="2">NRRL Y-17324</strain>
    </source>
</reference>
<gene>
    <name evidence="1" type="ORF">CANTADRAFT_56469</name>
</gene>
<sequence>MCPLCSTPLKQHLIQPTLALISCPLESCIYPFNLLVAELHDNQLLIEVDTADIMAKMESKMVKDVGVDEKLAEFIAREDPDVGM</sequence>
<accession>A0A1E4SDF7</accession>
<dbReference type="Proteomes" id="UP000094285">
    <property type="component" value="Unassembled WGS sequence"/>
</dbReference>
<dbReference type="AlphaFoldDB" id="A0A1E4SDF7"/>
<evidence type="ECO:0000313" key="2">
    <source>
        <dbReference type="Proteomes" id="UP000094285"/>
    </source>
</evidence>
<name>A0A1E4SDF7_9ASCO</name>
<dbReference type="GeneID" id="30984734"/>
<dbReference type="RefSeq" id="XP_020062671.1">
    <property type="nucleotide sequence ID" value="XM_020210598.1"/>
</dbReference>
<organism evidence="1 2">
    <name type="scientific">Suhomyces tanzawaensis NRRL Y-17324</name>
    <dbReference type="NCBI Taxonomy" id="984487"/>
    <lineage>
        <taxon>Eukaryota</taxon>
        <taxon>Fungi</taxon>
        <taxon>Dikarya</taxon>
        <taxon>Ascomycota</taxon>
        <taxon>Saccharomycotina</taxon>
        <taxon>Pichiomycetes</taxon>
        <taxon>Debaryomycetaceae</taxon>
        <taxon>Suhomyces</taxon>
    </lineage>
</organism>
<dbReference type="OrthoDB" id="4079529at2759"/>
<protein>
    <submittedName>
        <fullName evidence="1">Uncharacterized protein</fullName>
    </submittedName>
</protein>